<evidence type="ECO:0000256" key="2">
    <source>
        <dbReference type="ARBA" id="ARBA00008520"/>
    </source>
</evidence>
<evidence type="ECO:0000313" key="5">
    <source>
        <dbReference type="Proteomes" id="UP000196531"/>
    </source>
</evidence>
<feature type="chain" id="PRO_5012666887" evidence="3">
    <location>
        <begin position="18"/>
        <end position="416"/>
    </location>
</feature>
<dbReference type="InterPro" id="IPR006059">
    <property type="entry name" value="SBP"/>
</dbReference>
<dbReference type="Proteomes" id="UP000196531">
    <property type="component" value="Unassembled WGS sequence"/>
</dbReference>
<comment type="caution">
    <text evidence="4">The sequence shown here is derived from an EMBL/GenBank/DDBJ whole genome shotgun (WGS) entry which is preliminary data.</text>
</comment>
<dbReference type="AlphaFoldDB" id="A0A1Y5F4C1"/>
<comment type="similarity">
    <text evidence="2">Belongs to the bacterial solute-binding protein 1 family.</text>
</comment>
<evidence type="ECO:0000313" key="4">
    <source>
        <dbReference type="EMBL" id="OUR95423.1"/>
    </source>
</evidence>
<proteinExistence type="inferred from homology"/>
<dbReference type="Pfam" id="PF01547">
    <property type="entry name" value="SBP_bac_1"/>
    <property type="match status" value="1"/>
</dbReference>
<dbReference type="Gene3D" id="3.40.190.10">
    <property type="entry name" value="Periplasmic binding protein-like II"/>
    <property type="match status" value="2"/>
</dbReference>
<reference evidence="5" key="1">
    <citation type="journal article" date="2017" name="Proc. Natl. Acad. Sci. U.S.A.">
        <title>Simulation of Deepwater Horizon oil plume reveals substrate specialization within a complex community of hydrocarbon-degraders.</title>
        <authorList>
            <person name="Hu P."/>
            <person name="Dubinsky E.A."/>
            <person name="Probst A.J."/>
            <person name="Wang J."/>
            <person name="Sieber C.M.K."/>
            <person name="Tom L.M."/>
            <person name="Gardinali P."/>
            <person name="Banfield J.F."/>
            <person name="Atlas R.M."/>
            <person name="Andersen G.L."/>
        </authorList>
    </citation>
    <scope>NUCLEOTIDE SEQUENCE [LARGE SCALE GENOMIC DNA]</scope>
</reference>
<accession>A0A1Y5F4C1</accession>
<evidence type="ECO:0000256" key="3">
    <source>
        <dbReference type="SAM" id="SignalP"/>
    </source>
</evidence>
<gene>
    <name evidence="4" type="ORF">A9Q84_16450</name>
</gene>
<dbReference type="GO" id="GO:0042597">
    <property type="term" value="C:periplasmic space"/>
    <property type="evidence" value="ECO:0007669"/>
    <property type="project" value="UniProtKB-SubCell"/>
</dbReference>
<comment type="subcellular location">
    <subcellularLocation>
        <location evidence="1">Periplasm</location>
    </subcellularLocation>
</comment>
<organism evidence="4 5">
    <name type="scientific">Halobacteriovorax marinus</name>
    <dbReference type="NCBI Taxonomy" id="97084"/>
    <lineage>
        <taxon>Bacteria</taxon>
        <taxon>Pseudomonadati</taxon>
        <taxon>Bdellovibrionota</taxon>
        <taxon>Bacteriovoracia</taxon>
        <taxon>Bacteriovoracales</taxon>
        <taxon>Halobacteriovoraceae</taxon>
        <taxon>Halobacteriovorax</taxon>
    </lineage>
</organism>
<feature type="signal peptide" evidence="3">
    <location>
        <begin position="1"/>
        <end position="17"/>
    </location>
</feature>
<protein>
    <submittedName>
        <fullName evidence="4">Uncharacterized protein</fullName>
    </submittedName>
</protein>
<dbReference type="InterPro" id="IPR050490">
    <property type="entry name" value="Bact_solute-bd_prot1"/>
</dbReference>
<sequence>MSKLILLSYLFSMCSFAKVRDKLVFSLMVIDGVQRSAYQSLEGRFEKEHPNIDIFFEGYEQENYKKKIDDFLGKKTRTDIMFWFSGYKLTHYVNQGLVENIAHTWESENLDKEFDQSLKNSVSVAGEPYGIPIHLYQWGIYYKKSVFKKHGLKAPTNWNEFEKVCEKLKSVGISPITVSSKDGWPLLGWFDYLNLRMNGLKFHMDLMIGNVSYLDQKVHLVFEKLVYMIKKKYFIKQHENLNWRKALPFLYRERAGMLLMGNFWSHLIPKTLENEIDFVRFPIINSNVEYFEEMPLDILMIPKNSRNKNNAKKFLAFMSRPDIQEELNAKVKMLPPNKRSRIIQSKGNDSLNSIHFLKKGKEMLSSSKGFSQFFDRDAKPEIAELMIESLRTLFKAPDTPIKGLLDKLEKKRLKIY</sequence>
<dbReference type="SUPFAM" id="SSF53850">
    <property type="entry name" value="Periplasmic binding protein-like II"/>
    <property type="match status" value="1"/>
</dbReference>
<dbReference type="EMBL" id="MAAO01000008">
    <property type="protein sequence ID" value="OUR95423.1"/>
    <property type="molecule type" value="Genomic_DNA"/>
</dbReference>
<keyword evidence="3" id="KW-0732">Signal</keyword>
<name>A0A1Y5F4C1_9BACT</name>
<dbReference type="PANTHER" id="PTHR43649">
    <property type="entry name" value="ARABINOSE-BINDING PROTEIN-RELATED"/>
    <property type="match status" value="1"/>
</dbReference>
<evidence type="ECO:0000256" key="1">
    <source>
        <dbReference type="ARBA" id="ARBA00004418"/>
    </source>
</evidence>